<feature type="signal peptide" evidence="1">
    <location>
        <begin position="1"/>
        <end position="19"/>
    </location>
</feature>
<feature type="chain" id="PRO_5021758342" evidence="1">
    <location>
        <begin position="20"/>
        <end position="337"/>
    </location>
</feature>
<dbReference type="InterPro" id="IPR002816">
    <property type="entry name" value="TraB/PrgY/GumN_fam"/>
</dbReference>
<dbReference type="CDD" id="cd14789">
    <property type="entry name" value="Tiki"/>
    <property type="match status" value="1"/>
</dbReference>
<evidence type="ECO:0000256" key="1">
    <source>
        <dbReference type="SAM" id="SignalP"/>
    </source>
</evidence>
<evidence type="ECO:0000313" key="3">
    <source>
        <dbReference type="Proteomes" id="UP000315344"/>
    </source>
</evidence>
<dbReference type="InterPro" id="IPR047111">
    <property type="entry name" value="YbaP-like"/>
</dbReference>
<sequence>MRTLLAASAICLLGNGVLADDCVGNNLIRTMSATDQNWIREQAEAVPYHKGIRWRARKGKALIDIVGTYHMDHPMHPETVDAIRPALIAADRLLVEMGPAEEAQLQSAIASDPTLIMDPTGATLPERLSPEQWTEVGAAMDARGVPAVMASRMRPWYIATLLAFSPCELAKMTNGSGDADGLDQMIIDEAEAAGIEINALEPWDSVLRIFSDLTPQEEIDMIVYSLPMASYAEDYTATMQEAYAAGDIWQIWEFGRLDAYRNSGLPQPEVDRMLADAEAVLINDRNRKWIAPLTDAANVAAVKGQGVVAAFGALHLPGNDGVLRLLENEGWTIERVE</sequence>
<reference evidence="2 3" key="1">
    <citation type="journal article" date="2017" name="Nat. Commun.">
        <title>In situ click chemistry generation of cyclooxygenase-2 inhibitors.</title>
        <authorList>
            <person name="Bhardwaj A."/>
            <person name="Kaur J."/>
            <person name="Wuest M."/>
            <person name="Wuest F."/>
        </authorList>
    </citation>
    <scope>NUCLEOTIDE SEQUENCE [LARGE SCALE GENOMIC DNA]</scope>
    <source>
        <strain evidence="2">S2_012_000_R3_94</strain>
    </source>
</reference>
<organism evidence="2 3">
    <name type="scientific">Paracoccus denitrificans</name>
    <dbReference type="NCBI Taxonomy" id="266"/>
    <lineage>
        <taxon>Bacteria</taxon>
        <taxon>Pseudomonadati</taxon>
        <taxon>Pseudomonadota</taxon>
        <taxon>Alphaproteobacteria</taxon>
        <taxon>Rhodobacterales</taxon>
        <taxon>Paracoccaceae</taxon>
        <taxon>Paracoccus</taxon>
    </lineage>
</organism>
<gene>
    <name evidence="2" type="ORF">DI616_07750</name>
</gene>
<dbReference type="Proteomes" id="UP000315344">
    <property type="component" value="Unassembled WGS sequence"/>
</dbReference>
<dbReference type="Pfam" id="PF01963">
    <property type="entry name" value="TraB_PrgY_gumN"/>
    <property type="match status" value="1"/>
</dbReference>
<dbReference type="EMBL" id="VAFL01000005">
    <property type="protein sequence ID" value="TKW66960.1"/>
    <property type="molecule type" value="Genomic_DNA"/>
</dbReference>
<dbReference type="PANTHER" id="PTHR40590:SF1">
    <property type="entry name" value="CYTOPLASMIC PROTEIN"/>
    <property type="match status" value="1"/>
</dbReference>
<comment type="caution">
    <text evidence="2">The sequence shown here is derived from an EMBL/GenBank/DDBJ whole genome shotgun (WGS) entry which is preliminary data.</text>
</comment>
<dbReference type="PANTHER" id="PTHR40590">
    <property type="entry name" value="CYTOPLASMIC PROTEIN-RELATED"/>
    <property type="match status" value="1"/>
</dbReference>
<dbReference type="AlphaFoldDB" id="A0A533IA73"/>
<name>A0A533IA73_PARDE</name>
<proteinExistence type="predicted"/>
<protein>
    <submittedName>
        <fullName evidence="2">TraB/GumN family protein</fullName>
    </submittedName>
</protein>
<evidence type="ECO:0000313" key="2">
    <source>
        <dbReference type="EMBL" id="TKW66960.1"/>
    </source>
</evidence>
<accession>A0A533IA73</accession>
<keyword evidence="1" id="KW-0732">Signal</keyword>